<dbReference type="GO" id="GO:0005737">
    <property type="term" value="C:cytoplasm"/>
    <property type="evidence" value="ECO:0007669"/>
    <property type="project" value="TreeGrafter"/>
</dbReference>
<sequence length="363" mass="41097">MDKPKQGEQPAVIEIDTPYNTDVQFESENPKIAQITKDGLLKGISEGKTNITITSNDGKCRKKAPVIVKPLFEVQKNSNSSTINITGYNGSFKRMEIVASKGNKTVKYLWTPSYLGECRPDPWLPFNKPKCNSESKAWVSNFFGLERKYSKKIDLSLGEGHYKIDIYNVDTETRVPKQVFSTTTQTTEKVYLLPNGKDIPSENKEIVNLAKDITKGITDDYQKAKAIHDWVSQNISYDYERFRNKTAGPYQSALTVLNTRIAVCEGYSNLTASLLRSLGIKTKVVAGLGGSIYSPGYEQFEDSPGINIHDSAFDDSRHAWNEAYVNNRWVIMDTTWSSGNGNKIYFDMTESEFRKDHIKFYTY</sequence>
<dbReference type="Pfam" id="PF01841">
    <property type="entry name" value="Transglut_core"/>
    <property type="match status" value="1"/>
</dbReference>
<organism evidence="2 3">
    <name type="scientific">Cytobacillus firmus DS1</name>
    <dbReference type="NCBI Taxonomy" id="1307436"/>
    <lineage>
        <taxon>Bacteria</taxon>
        <taxon>Bacillati</taxon>
        <taxon>Bacillota</taxon>
        <taxon>Bacilli</taxon>
        <taxon>Bacillales</taxon>
        <taxon>Bacillaceae</taxon>
        <taxon>Cytobacillus</taxon>
    </lineage>
</organism>
<dbReference type="SUPFAM" id="SSF54001">
    <property type="entry name" value="Cysteine proteinases"/>
    <property type="match status" value="1"/>
</dbReference>
<reference evidence="3" key="1">
    <citation type="submission" date="2013-03" db="EMBL/GenBank/DDBJ databases">
        <title>Draft genome sequence of Bacillus firmus DS1.</title>
        <authorList>
            <person name="Peng D."/>
            <person name="Zhu L."/>
            <person name="Sun M."/>
        </authorList>
    </citation>
    <scope>NUCLEOTIDE SEQUENCE [LARGE SCALE GENOMIC DNA]</scope>
    <source>
        <strain evidence="3">DS1</strain>
    </source>
</reference>
<dbReference type="SUPFAM" id="SSF49373">
    <property type="entry name" value="Invasin/intimin cell-adhesion fragments"/>
    <property type="match status" value="1"/>
</dbReference>
<dbReference type="Proteomes" id="UP000019270">
    <property type="component" value="Unassembled WGS sequence"/>
</dbReference>
<dbReference type="PANTHER" id="PTHR46333:SF2">
    <property type="entry name" value="CYTOKINESIS PROTEIN 3"/>
    <property type="match status" value="1"/>
</dbReference>
<accession>W7KR52</accession>
<dbReference type="InterPro" id="IPR038765">
    <property type="entry name" value="Papain-like_cys_pep_sf"/>
</dbReference>
<dbReference type="InterPro" id="IPR052557">
    <property type="entry name" value="CAP/Cytokinesis_protein"/>
</dbReference>
<dbReference type="InterPro" id="IPR002931">
    <property type="entry name" value="Transglutaminase-like"/>
</dbReference>
<dbReference type="InterPro" id="IPR003343">
    <property type="entry name" value="Big_2"/>
</dbReference>
<dbReference type="eggNOG" id="COG1305">
    <property type="taxonomic scope" value="Bacteria"/>
</dbReference>
<evidence type="ECO:0000313" key="3">
    <source>
        <dbReference type="Proteomes" id="UP000019270"/>
    </source>
</evidence>
<evidence type="ECO:0000259" key="1">
    <source>
        <dbReference type="SMART" id="SM00460"/>
    </source>
</evidence>
<dbReference type="InterPro" id="IPR008964">
    <property type="entry name" value="Invasin/intimin_cell_adhesion"/>
</dbReference>
<feature type="domain" description="Transglutaminase-like" evidence="1">
    <location>
        <begin position="256"/>
        <end position="336"/>
    </location>
</feature>
<proteinExistence type="predicted"/>
<dbReference type="Gene3D" id="3.10.620.30">
    <property type="match status" value="1"/>
</dbReference>
<gene>
    <name evidence="2" type="ORF">PBF_16289</name>
</gene>
<dbReference type="RefSeq" id="WP_051488907.1">
    <property type="nucleotide sequence ID" value="NZ_APVL01000012.1"/>
</dbReference>
<dbReference type="SMART" id="SM00460">
    <property type="entry name" value="TGc"/>
    <property type="match status" value="1"/>
</dbReference>
<dbReference type="Pfam" id="PF02368">
    <property type="entry name" value="Big_2"/>
    <property type="match status" value="1"/>
</dbReference>
<name>W7KR52_CYTFI</name>
<dbReference type="AlphaFoldDB" id="W7KR52"/>
<reference evidence="2 3" key="2">
    <citation type="journal article" date="2016" name="Sci. Rep.">
        <title>A novel serine protease, Sep1, from Bacillus firmus DS-1 has nematicidal activity and degrades multiple intestinal-associated nematode proteins.</title>
        <authorList>
            <person name="Geng C."/>
            <person name="Nie X."/>
            <person name="Tang Z."/>
            <person name="Zhang Y."/>
            <person name="Lin J."/>
            <person name="Sun M."/>
            <person name="Peng D."/>
        </authorList>
    </citation>
    <scope>NUCLEOTIDE SEQUENCE [LARGE SCALE GENOMIC DNA]</scope>
    <source>
        <strain evidence="2 3">DS1</strain>
    </source>
</reference>
<dbReference type="EMBL" id="APVL01000012">
    <property type="protein sequence ID" value="EWG09955.1"/>
    <property type="molecule type" value="Genomic_DNA"/>
</dbReference>
<evidence type="ECO:0000313" key="2">
    <source>
        <dbReference type="EMBL" id="EWG09955.1"/>
    </source>
</evidence>
<dbReference type="PANTHER" id="PTHR46333">
    <property type="entry name" value="CYTOKINESIS PROTEIN 3"/>
    <property type="match status" value="1"/>
</dbReference>
<dbReference type="Gene3D" id="2.60.40.1080">
    <property type="match status" value="1"/>
</dbReference>
<comment type="caution">
    <text evidence="2">The sequence shown here is derived from an EMBL/GenBank/DDBJ whole genome shotgun (WGS) entry which is preliminary data.</text>
</comment>
<dbReference type="PATRIC" id="fig|1307436.3.peg.3496"/>
<protein>
    <submittedName>
        <fullName evidence="2">Transglutaminase domain-containing protein</fullName>
    </submittedName>
</protein>